<dbReference type="Proteomes" id="UP000609064">
    <property type="component" value="Unassembled WGS sequence"/>
</dbReference>
<dbReference type="SUPFAM" id="SSF53335">
    <property type="entry name" value="S-adenosyl-L-methionine-dependent methyltransferases"/>
    <property type="match status" value="1"/>
</dbReference>
<protein>
    <submittedName>
        <fullName evidence="5">SAM-dependent methyltransferase</fullName>
    </submittedName>
</protein>
<keyword evidence="4" id="KW-0949">S-adenosyl-L-methionine</keyword>
<keyword evidence="2 5" id="KW-0489">Methyltransferase</keyword>
<dbReference type="Gene3D" id="3.40.50.150">
    <property type="entry name" value="Vaccinia Virus protein VP39"/>
    <property type="match status" value="1"/>
</dbReference>
<comment type="caution">
    <text evidence="5">The sequence shown here is derived from an EMBL/GenBank/DDBJ whole genome shotgun (WGS) entry which is preliminary data.</text>
</comment>
<keyword evidence="1" id="KW-0597">Phosphoprotein</keyword>
<evidence type="ECO:0000256" key="2">
    <source>
        <dbReference type="ARBA" id="ARBA00022603"/>
    </source>
</evidence>
<dbReference type="AlphaFoldDB" id="A0A916YUY5"/>
<dbReference type="PROSITE" id="PS51585">
    <property type="entry name" value="SAM_MT_TPMT"/>
    <property type="match status" value="1"/>
</dbReference>
<keyword evidence="3" id="KW-0808">Transferase</keyword>
<keyword evidence="6" id="KW-1185">Reference proteome</keyword>
<dbReference type="Pfam" id="PF05724">
    <property type="entry name" value="TPMT"/>
    <property type="match status" value="1"/>
</dbReference>
<evidence type="ECO:0000256" key="4">
    <source>
        <dbReference type="ARBA" id="ARBA00022691"/>
    </source>
</evidence>
<dbReference type="InterPro" id="IPR008854">
    <property type="entry name" value="TPMT"/>
</dbReference>
<evidence type="ECO:0000313" key="6">
    <source>
        <dbReference type="Proteomes" id="UP000609064"/>
    </source>
</evidence>
<reference evidence="5" key="1">
    <citation type="journal article" date="2014" name="Int. J. Syst. Evol. Microbiol.">
        <title>Complete genome sequence of Corynebacterium casei LMG S-19264T (=DSM 44701T), isolated from a smear-ripened cheese.</title>
        <authorList>
            <consortium name="US DOE Joint Genome Institute (JGI-PGF)"/>
            <person name="Walter F."/>
            <person name="Albersmeier A."/>
            <person name="Kalinowski J."/>
            <person name="Ruckert C."/>
        </authorList>
    </citation>
    <scope>NUCLEOTIDE SEQUENCE</scope>
    <source>
        <strain evidence="5">CGMCC 1.15958</strain>
    </source>
</reference>
<sequence length="194" mass="22123">MLNEQYWSERYAKSQTGWDVGKVSPALKDYFDQLTTQSLSILIPGCGNAYEAEYLLQQGFTDITLIDISGILVQNLQEKLKDYIEKGVCRVIHQDFFEHSGSYDLIVEQTFFCAIDPTLRPKYAQKMSELLKPTGRLVGLLFDREFVGGPPFGGSKAEYILYFSPYFDLKTIERCTNSIPPRAGNELFINFLSK</sequence>
<dbReference type="GO" id="GO:0008757">
    <property type="term" value="F:S-adenosylmethionine-dependent methyltransferase activity"/>
    <property type="evidence" value="ECO:0007669"/>
    <property type="project" value="InterPro"/>
</dbReference>
<evidence type="ECO:0000313" key="5">
    <source>
        <dbReference type="EMBL" id="GGD63020.1"/>
    </source>
</evidence>
<gene>
    <name evidence="5" type="primary">tpm</name>
    <name evidence="5" type="ORF">GCM10011514_28840</name>
</gene>
<evidence type="ECO:0000256" key="3">
    <source>
        <dbReference type="ARBA" id="ARBA00022679"/>
    </source>
</evidence>
<dbReference type="InterPro" id="IPR029063">
    <property type="entry name" value="SAM-dependent_MTases_sf"/>
</dbReference>
<dbReference type="PANTHER" id="PTHR32183">
    <property type="match status" value="1"/>
</dbReference>
<dbReference type="EMBL" id="BMKK01000005">
    <property type="protein sequence ID" value="GGD63020.1"/>
    <property type="molecule type" value="Genomic_DNA"/>
</dbReference>
<evidence type="ECO:0000256" key="1">
    <source>
        <dbReference type="ARBA" id="ARBA00022553"/>
    </source>
</evidence>
<proteinExistence type="predicted"/>
<name>A0A916YUY5_9BACT</name>
<accession>A0A916YUY5</accession>
<dbReference type="GO" id="GO:0032259">
    <property type="term" value="P:methylation"/>
    <property type="evidence" value="ECO:0007669"/>
    <property type="project" value="UniProtKB-KW"/>
</dbReference>
<dbReference type="RefSeq" id="WP_188766808.1">
    <property type="nucleotide sequence ID" value="NZ_BMKK01000005.1"/>
</dbReference>
<dbReference type="PANTHER" id="PTHR32183:SF6">
    <property type="entry name" value="CYSTEINE SULFINATE DESULFINASE_CYSTEINE DESULFURASE AND RELATED ENZYMES"/>
    <property type="match status" value="1"/>
</dbReference>
<organism evidence="5 6">
    <name type="scientific">Emticicia aquatilis</name>
    <dbReference type="NCBI Taxonomy" id="1537369"/>
    <lineage>
        <taxon>Bacteria</taxon>
        <taxon>Pseudomonadati</taxon>
        <taxon>Bacteroidota</taxon>
        <taxon>Cytophagia</taxon>
        <taxon>Cytophagales</taxon>
        <taxon>Leadbetterellaceae</taxon>
        <taxon>Emticicia</taxon>
    </lineage>
</organism>
<reference evidence="5" key="2">
    <citation type="submission" date="2020-09" db="EMBL/GenBank/DDBJ databases">
        <authorList>
            <person name="Sun Q."/>
            <person name="Zhou Y."/>
        </authorList>
    </citation>
    <scope>NUCLEOTIDE SEQUENCE</scope>
    <source>
        <strain evidence="5">CGMCC 1.15958</strain>
    </source>
</reference>
<dbReference type="CDD" id="cd02440">
    <property type="entry name" value="AdoMet_MTases"/>
    <property type="match status" value="1"/>
</dbReference>